<dbReference type="PANTHER" id="PTHR14593:SF5">
    <property type="entry name" value="WD REPEAT-CONTAINING PROTEIN 11"/>
    <property type="match status" value="1"/>
</dbReference>
<gene>
    <name evidence="3" type="ORF">CFP56_037346</name>
</gene>
<evidence type="ECO:0000313" key="4">
    <source>
        <dbReference type="Proteomes" id="UP000237347"/>
    </source>
</evidence>
<dbReference type="EMBL" id="PKMF04000692">
    <property type="protein sequence ID" value="KAK7821722.1"/>
    <property type="molecule type" value="Genomic_DNA"/>
</dbReference>
<evidence type="ECO:0000256" key="1">
    <source>
        <dbReference type="SAM" id="Phobius"/>
    </source>
</evidence>
<feature type="transmembrane region" description="Helical" evidence="1">
    <location>
        <begin position="67"/>
        <end position="85"/>
    </location>
</feature>
<keyword evidence="4" id="KW-1185">Reference proteome</keyword>
<dbReference type="SUPFAM" id="SSF50978">
    <property type="entry name" value="WD40 repeat-like"/>
    <property type="match status" value="1"/>
</dbReference>
<dbReference type="Gene3D" id="2.130.10.10">
    <property type="entry name" value="YVTN repeat-like/Quinoprotein amine dehydrogenase"/>
    <property type="match status" value="1"/>
</dbReference>
<dbReference type="Pfam" id="PF23752">
    <property type="entry name" value="Beta-prop_WDR11_2nd"/>
    <property type="match status" value="1"/>
</dbReference>
<proteinExistence type="predicted"/>
<sequence length="117" mass="13409">MGDRSGNIRWWDVTTGHSSSFSTHREGIRRIKFSPFVSGDRSRGRIAVLFYDNTFSVFDLVSMKMRLFALFPFLLCALKLLYHTIGVCNVRFCIFFFFSDPITPHITGQMAQILASS</sequence>
<dbReference type="Proteomes" id="UP000237347">
    <property type="component" value="Unassembled WGS sequence"/>
</dbReference>
<keyword evidence="1" id="KW-0812">Transmembrane</keyword>
<reference evidence="3 4" key="1">
    <citation type="journal article" date="2018" name="Sci. Data">
        <title>The draft genome sequence of cork oak.</title>
        <authorList>
            <person name="Ramos A.M."/>
            <person name="Usie A."/>
            <person name="Barbosa P."/>
            <person name="Barros P.M."/>
            <person name="Capote T."/>
            <person name="Chaves I."/>
            <person name="Simoes F."/>
            <person name="Abreu I."/>
            <person name="Carrasquinho I."/>
            <person name="Faro C."/>
            <person name="Guimaraes J.B."/>
            <person name="Mendonca D."/>
            <person name="Nobrega F."/>
            <person name="Rodrigues L."/>
            <person name="Saibo N.J.M."/>
            <person name="Varela M.C."/>
            <person name="Egas C."/>
            <person name="Matos J."/>
            <person name="Miguel C.M."/>
            <person name="Oliveira M.M."/>
            <person name="Ricardo C.P."/>
            <person name="Goncalves S."/>
        </authorList>
    </citation>
    <scope>NUCLEOTIDE SEQUENCE [LARGE SCALE GENOMIC DNA]</scope>
    <source>
        <strain evidence="4">cv. HL8</strain>
    </source>
</reference>
<dbReference type="AlphaFoldDB" id="A0AAW0J5G4"/>
<feature type="domain" description="WDR11 second beta-propeller" evidence="2">
    <location>
        <begin position="1"/>
        <end position="63"/>
    </location>
</feature>
<dbReference type="InterPro" id="IPR015943">
    <property type="entry name" value="WD40/YVTN_repeat-like_dom_sf"/>
</dbReference>
<organism evidence="3 4">
    <name type="scientific">Quercus suber</name>
    <name type="common">Cork oak</name>
    <dbReference type="NCBI Taxonomy" id="58331"/>
    <lineage>
        <taxon>Eukaryota</taxon>
        <taxon>Viridiplantae</taxon>
        <taxon>Streptophyta</taxon>
        <taxon>Embryophyta</taxon>
        <taxon>Tracheophyta</taxon>
        <taxon>Spermatophyta</taxon>
        <taxon>Magnoliopsida</taxon>
        <taxon>eudicotyledons</taxon>
        <taxon>Gunneridae</taxon>
        <taxon>Pentapetalae</taxon>
        <taxon>rosids</taxon>
        <taxon>fabids</taxon>
        <taxon>Fagales</taxon>
        <taxon>Fagaceae</taxon>
        <taxon>Quercus</taxon>
    </lineage>
</organism>
<comment type="caution">
    <text evidence="3">The sequence shown here is derived from an EMBL/GenBank/DDBJ whole genome shotgun (WGS) entry which is preliminary data.</text>
</comment>
<protein>
    <recommendedName>
        <fullName evidence="2">WDR11 second beta-propeller domain-containing protein</fullName>
    </recommendedName>
</protein>
<dbReference type="InterPro" id="IPR036322">
    <property type="entry name" value="WD40_repeat_dom_sf"/>
</dbReference>
<evidence type="ECO:0000313" key="3">
    <source>
        <dbReference type="EMBL" id="KAK7821722.1"/>
    </source>
</evidence>
<dbReference type="GO" id="GO:0005737">
    <property type="term" value="C:cytoplasm"/>
    <property type="evidence" value="ECO:0007669"/>
    <property type="project" value="TreeGrafter"/>
</dbReference>
<keyword evidence="1" id="KW-0472">Membrane</keyword>
<dbReference type="PANTHER" id="PTHR14593">
    <property type="entry name" value="WD REPEAT-CONTAINING PROTEIN 11"/>
    <property type="match status" value="1"/>
</dbReference>
<dbReference type="InterPro" id="IPR039694">
    <property type="entry name" value="WDR11"/>
</dbReference>
<evidence type="ECO:0000259" key="2">
    <source>
        <dbReference type="Pfam" id="PF23752"/>
    </source>
</evidence>
<keyword evidence="1" id="KW-1133">Transmembrane helix</keyword>
<accession>A0AAW0J5G4</accession>
<name>A0AAW0J5G4_QUESU</name>
<dbReference type="InterPro" id="IPR057853">
    <property type="entry name" value="Beta-prop_WDR11_2nd"/>
</dbReference>